<keyword evidence="1" id="KW-0808">Transferase</keyword>
<sequence>MQSLSEFDQASIRSYTQIALTFPLAQGTSTTAVIQHLRSSLARLGEKIPFLAGRVRLRKTRFGEEAYISPGNTGDIPLRIAILAGQQFNVAEVVGSSYAKLAARGFPAHAFVHPALDLNDDFKIEEKPVPVAHVRVSVVTGGIILLLSLHHTAGDGYSLQLFADSFAAATRRERIPGENLSLGLKLPNEQRPYSATLLDLSRTCPEFNILLNPNSSPGLADTLPGGSSISAIPKTGKIFVFDFGRLQKLRDMVYMVSGPETTRPTVFACLAAFTWAHVTRARLKSEVGFAPKHEDSNEAKLFIPVDFRRQFSNETGAYFGNAVVTVPIQASVSEVESACDARNLKPLATLLAKVAATISGVDKAAVLRREDLFRRIGDCRRLVLRQDRRLPGQLQFNTWRFMGGDTSWNLPGVGTKKKPDSVRRIQGDLSIGNALILPGRSESKVYELFLQIPTISMELLLEDMDWMQWVEKVVG</sequence>
<dbReference type="GO" id="GO:0044550">
    <property type="term" value="P:secondary metabolite biosynthetic process"/>
    <property type="evidence" value="ECO:0007669"/>
    <property type="project" value="TreeGrafter"/>
</dbReference>
<dbReference type="EMBL" id="JAUJFL010000005">
    <property type="protein sequence ID" value="KAK2602326.1"/>
    <property type="molecule type" value="Genomic_DNA"/>
</dbReference>
<dbReference type="GO" id="GO:0016747">
    <property type="term" value="F:acyltransferase activity, transferring groups other than amino-acyl groups"/>
    <property type="evidence" value="ECO:0007669"/>
    <property type="project" value="TreeGrafter"/>
</dbReference>
<dbReference type="Proteomes" id="UP001265746">
    <property type="component" value="Unassembled WGS sequence"/>
</dbReference>
<evidence type="ECO:0000313" key="3">
    <source>
        <dbReference type="Proteomes" id="UP001265746"/>
    </source>
</evidence>
<dbReference type="Pfam" id="PF02458">
    <property type="entry name" value="Transferase"/>
    <property type="match status" value="1"/>
</dbReference>
<reference evidence="2" key="1">
    <citation type="submission" date="2023-06" db="EMBL/GenBank/DDBJ databases">
        <authorList>
            <person name="Noh H."/>
        </authorList>
    </citation>
    <scope>NUCLEOTIDE SEQUENCE</scope>
    <source>
        <strain evidence="2">DUCC20226</strain>
    </source>
</reference>
<dbReference type="InterPro" id="IPR023213">
    <property type="entry name" value="CAT-like_dom_sf"/>
</dbReference>
<gene>
    <name evidence="2" type="ORF">N8I77_008870</name>
</gene>
<comment type="caution">
    <text evidence="2">The sequence shown here is derived from an EMBL/GenBank/DDBJ whole genome shotgun (WGS) entry which is preliminary data.</text>
</comment>
<dbReference type="AlphaFoldDB" id="A0AAD9S9S8"/>
<evidence type="ECO:0000256" key="1">
    <source>
        <dbReference type="ARBA" id="ARBA00022679"/>
    </source>
</evidence>
<dbReference type="InterPro" id="IPR050317">
    <property type="entry name" value="Plant_Fungal_Acyltransferase"/>
</dbReference>
<protein>
    <submittedName>
        <fullName evidence="2">Uncharacterized protein</fullName>
    </submittedName>
</protein>
<proteinExistence type="predicted"/>
<accession>A0AAD9S9S8</accession>
<dbReference type="PANTHER" id="PTHR31642:SF310">
    <property type="entry name" value="FATTY ALCOHOL:CAFFEOYL-COA ACYLTRANSFERASE"/>
    <property type="match status" value="1"/>
</dbReference>
<evidence type="ECO:0000313" key="2">
    <source>
        <dbReference type="EMBL" id="KAK2602326.1"/>
    </source>
</evidence>
<name>A0AAD9S9S8_PHOAM</name>
<keyword evidence="3" id="KW-1185">Reference proteome</keyword>
<dbReference type="Gene3D" id="3.30.559.10">
    <property type="entry name" value="Chloramphenicol acetyltransferase-like domain"/>
    <property type="match status" value="2"/>
</dbReference>
<dbReference type="PANTHER" id="PTHR31642">
    <property type="entry name" value="TRICHOTHECENE 3-O-ACETYLTRANSFERASE"/>
    <property type="match status" value="1"/>
</dbReference>
<organism evidence="2 3">
    <name type="scientific">Phomopsis amygdali</name>
    <name type="common">Fusicoccum amygdali</name>
    <dbReference type="NCBI Taxonomy" id="1214568"/>
    <lineage>
        <taxon>Eukaryota</taxon>
        <taxon>Fungi</taxon>
        <taxon>Dikarya</taxon>
        <taxon>Ascomycota</taxon>
        <taxon>Pezizomycotina</taxon>
        <taxon>Sordariomycetes</taxon>
        <taxon>Sordariomycetidae</taxon>
        <taxon>Diaporthales</taxon>
        <taxon>Diaporthaceae</taxon>
        <taxon>Diaporthe</taxon>
    </lineage>
</organism>